<reference evidence="1" key="1">
    <citation type="journal article" date="2023" name="IScience">
        <title>Live-bearing cockroach genome reveals convergent evolutionary mechanisms linked to viviparity in insects and beyond.</title>
        <authorList>
            <person name="Fouks B."/>
            <person name="Harrison M.C."/>
            <person name="Mikhailova A.A."/>
            <person name="Marchal E."/>
            <person name="English S."/>
            <person name="Carruthers M."/>
            <person name="Jennings E.C."/>
            <person name="Chiamaka E.L."/>
            <person name="Frigard R.A."/>
            <person name="Pippel M."/>
            <person name="Attardo G.M."/>
            <person name="Benoit J.B."/>
            <person name="Bornberg-Bauer E."/>
            <person name="Tobe S.S."/>
        </authorList>
    </citation>
    <scope>NUCLEOTIDE SEQUENCE</scope>
    <source>
        <strain evidence="1">Stay&amp;Tobe</strain>
    </source>
</reference>
<dbReference type="AlphaFoldDB" id="A0AAD8EM74"/>
<evidence type="ECO:0000313" key="1">
    <source>
        <dbReference type="EMBL" id="KAJ9595393.1"/>
    </source>
</evidence>
<comment type="caution">
    <text evidence="1">The sequence shown here is derived from an EMBL/GenBank/DDBJ whole genome shotgun (WGS) entry which is preliminary data.</text>
</comment>
<accession>A0AAD8EM74</accession>
<sequence length="89" mass="10317">PNGFRQGQFHSKYSTENYKIIQNVLHSVIYRINNIRKIMSNNRLQHSRKKKQLQLVIELVRICTILCESLYLATSTLCMLGDTGVAHKV</sequence>
<gene>
    <name evidence="1" type="ORF">L9F63_013417</name>
</gene>
<name>A0AAD8EM74_DIPPU</name>
<proteinExistence type="predicted"/>
<dbReference type="Proteomes" id="UP001233999">
    <property type="component" value="Unassembled WGS sequence"/>
</dbReference>
<evidence type="ECO:0000313" key="2">
    <source>
        <dbReference type="Proteomes" id="UP001233999"/>
    </source>
</evidence>
<protein>
    <submittedName>
        <fullName evidence="1">Uncharacterized protein</fullName>
    </submittedName>
</protein>
<dbReference type="EMBL" id="JASPKZ010002342">
    <property type="protein sequence ID" value="KAJ9595393.1"/>
    <property type="molecule type" value="Genomic_DNA"/>
</dbReference>
<keyword evidence="2" id="KW-1185">Reference proteome</keyword>
<organism evidence="1 2">
    <name type="scientific">Diploptera punctata</name>
    <name type="common">Pacific beetle cockroach</name>
    <dbReference type="NCBI Taxonomy" id="6984"/>
    <lineage>
        <taxon>Eukaryota</taxon>
        <taxon>Metazoa</taxon>
        <taxon>Ecdysozoa</taxon>
        <taxon>Arthropoda</taxon>
        <taxon>Hexapoda</taxon>
        <taxon>Insecta</taxon>
        <taxon>Pterygota</taxon>
        <taxon>Neoptera</taxon>
        <taxon>Polyneoptera</taxon>
        <taxon>Dictyoptera</taxon>
        <taxon>Blattodea</taxon>
        <taxon>Blaberoidea</taxon>
        <taxon>Blaberidae</taxon>
        <taxon>Diplopterinae</taxon>
        <taxon>Diploptera</taxon>
    </lineage>
</organism>
<feature type="non-terminal residue" evidence="1">
    <location>
        <position position="89"/>
    </location>
</feature>
<reference evidence="1" key="2">
    <citation type="submission" date="2023-05" db="EMBL/GenBank/DDBJ databases">
        <authorList>
            <person name="Fouks B."/>
        </authorList>
    </citation>
    <scope>NUCLEOTIDE SEQUENCE</scope>
    <source>
        <strain evidence="1">Stay&amp;Tobe</strain>
        <tissue evidence="1">Testes</tissue>
    </source>
</reference>
<feature type="non-terminal residue" evidence="1">
    <location>
        <position position="1"/>
    </location>
</feature>